<feature type="domain" description="ML-like" evidence="10">
    <location>
        <begin position="26"/>
        <end position="168"/>
    </location>
</feature>
<dbReference type="InterPro" id="IPR040241">
    <property type="entry name" value="TRP_Flc/Pkd2-like"/>
</dbReference>
<evidence type="ECO:0000256" key="6">
    <source>
        <dbReference type="ARBA" id="ARBA00023136"/>
    </source>
</evidence>
<evidence type="ECO:0000256" key="9">
    <source>
        <dbReference type="SAM" id="SignalP"/>
    </source>
</evidence>
<feature type="transmembrane region" description="Helical" evidence="8">
    <location>
        <begin position="582"/>
        <end position="608"/>
    </location>
</feature>
<dbReference type="Pfam" id="PF06011">
    <property type="entry name" value="TRP"/>
    <property type="match status" value="1"/>
</dbReference>
<sequence length="754" mass="81971">MRWSLSRPLAAVASLAALASPVLAEPILQSHSLNSCQENSGFTASLFKVVFTPNNNTANVDIVAVSSVEGNVIFDVMISAYGHEFIRRTVSPCDAGLAGLCPMTAGKIPLNFNLVVGADAISQIPSIAYNFPDLDATVRVFINRTDGPEAGTSVACVEADISNGKTVDLLGVKWATAIVAGLALVSSAIVSGLGHQNAAAHVAANALSLFGYFQAQAMLGLTAVPLPPVVMSWTQDFQWSMGIIRLEFMQDIVTWYQRATGGNPSTIFDSLTTVSVQVEKRAIEFADASVGLARRSLAMMPTRIVEPISNVMKRDLFKRANIQTSSGSYIVFGIQRVAFRAGIETTNLFMTGLIFFCLLVILTTICVAGFKGFCETAVKKKWMPNDRFLEFRNGWLTVLKGILFRLTLIGFPQMTILCLWEFTQNDSPALVVLAIFFLFGMTITLGWAASKVIRIARRSVTMHQNPAYILFSDPQALNKWGFLYVQFRASAYYFIVPVLGYTLVKAMFVAFSQGNGTVQAIGFILIEAAALIAASVLRPWMDKKTNSFNIAICAMNFVNSIFLMIFTEVFNQPPLVTGVVGVVLWIANASFALVLLLMLIVTTVIVFFRDNPDGRYQFMADDRTSFMKSQTHLTTTTELDALAATARGDKSGFKGGLDLDDDAESITSDSLRRQTERLAMPSGGTSVSGYGSRPRTPADPVMPLFPVDGPRSPPRYNDVGSVRSPSPFGNPGMSPSFRAQNNASPWQRGAGYDH</sequence>
<dbReference type="PANTHER" id="PTHR31145">
    <property type="entry name" value="INTEGRAL MEMBRANE PROTEIN (AFU_ORTHOLOGUE AFUA_7G01610)"/>
    <property type="match status" value="1"/>
</dbReference>
<keyword evidence="3 8" id="KW-0812">Transmembrane</keyword>
<dbReference type="InterPro" id="IPR010308">
    <property type="entry name" value="TRP_C"/>
</dbReference>
<dbReference type="RefSeq" id="XP_070915675.1">
    <property type="nucleotide sequence ID" value="XM_071059574.1"/>
</dbReference>
<keyword evidence="12" id="KW-1185">Reference proteome</keyword>
<dbReference type="SMART" id="SM01320">
    <property type="entry name" value="TRP_N"/>
    <property type="match status" value="1"/>
</dbReference>
<dbReference type="GeneID" id="98174897"/>
<comment type="caution">
    <text evidence="11">The sequence shown here is derived from an EMBL/GenBank/DDBJ whole genome shotgun (WGS) entry which is preliminary data.</text>
</comment>
<feature type="transmembrane region" description="Helical" evidence="8">
    <location>
        <begin position="402"/>
        <end position="423"/>
    </location>
</feature>
<protein>
    <submittedName>
        <fullName evidence="11">Flavin carrier protein 3</fullName>
    </submittedName>
</protein>
<feature type="transmembrane region" description="Helical" evidence="8">
    <location>
        <begin position="348"/>
        <end position="373"/>
    </location>
</feature>
<dbReference type="PANTHER" id="PTHR31145:SF2">
    <property type="entry name" value="FLAVIN CARRIER PROTEIN 2"/>
    <property type="match status" value="1"/>
</dbReference>
<comment type="similarity">
    <text evidence="2">Belongs to the transient receptor potential (TRP) ion channel family.</text>
</comment>
<feature type="signal peptide" evidence="9">
    <location>
        <begin position="1"/>
        <end position="24"/>
    </location>
</feature>
<keyword evidence="6 8" id="KW-0472">Membrane</keyword>
<gene>
    <name evidence="11" type="primary">FLC3_1</name>
    <name evidence="11" type="ORF">MFIFM68171_04154</name>
</gene>
<dbReference type="Proteomes" id="UP001628179">
    <property type="component" value="Unassembled WGS sequence"/>
</dbReference>
<dbReference type="InterPro" id="IPR032800">
    <property type="entry name" value="TRP_N"/>
</dbReference>
<evidence type="ECO:0000256" key="2">
    <source>
        <dbReference type="ARBA" id="ARBA00010642"/>
    </source>
</evidence>
<evidence type="ECO:0000256" key="7">
    <source>
        <dbReference type="SAM" id="MobiDB-lite"/>
    </source>
</evidence>
<feature type="region of interest" description="Disordered" evidence="7">
    <location>
        <begin position="664"/>
        <end position="754"/>
    </location>
</feature>
<feature type="chain" id="PRO_5045905608" evidence="9">
    <location>
        <begin position="25"/>
        <end position="754"/>
    </location>
</feature>
<accession>A0ABQ0G847</accession>
<evidence type="ECO:0000259" key="10">
    <source>
        <dbReference type="SMART" id="SM01320"/>
    </source>
</evidence>
<evidence type="ECO:0000313" key="11">
    <source>
        <dbReference type="EMBL" id="GAB1313944.1"/>
    </source>
</evidence>
<feature type="transmembrane region" description="Helical" evidence="8">
    <location>
        <begin position="491"/>
        <end position="511"/>
    </location>
</feature>
<evidence type="ECO:0000256" key="5">
    <source>
        <dbReference type="ARBA" id="ARBA00022989"/>
    </source>
</evidence>
<dbReference type="Pfam" id="PF14558">
    <property type="entry name" value="TRP_N"/>
    <property type="match status" value="1"/>
</dbReference>
<dbReference type="EMBL" id="BAAFSV010000002">
    <property type="protein sequence ID" value="GAB1313944.1"/>
    <property type="molecule type" value="Genomic_DNA"/>
</dbReference>
<name>A0ABQ0G847_9PEZI</name>
<evidence type="ECO:0000256" key="8">
    <source>
        <dbReference type="SAM" id="Phobius"/>
    </source>
</evidence>
<feature type="transmembrane region" description="Helical" evidence="8">
    <location>
        <begin position="517"/>
        <end position="537"/>
    </location>
</feature>
<reference evidence="11 12" key="1">
    <citation type="submission" date="2024-09" db="EMBL/GenBank/DDBJ databases">
        <title>Itraconazole resistance in Madurella fahalii resulting from another homologue of gene encoding cytochrome P450 14-alpha sterol demethylase (CYP51).</title>
        <authorList>
            <person name="Yoshioka I."/>
            <person name="Fahal A.H."/>
            <person name="Kaneko S."/>
            <person name="Yaguchi T."/>
        </authorList>
    </citation>
    <scope>NUCLEOTIDE SEQUENCE [LARGE SCALE GENOMIC DNA]</scope>
    <source>
        <strain evidence="11 12">IFM 68171</strain>
    </source>
</reference>
<feature type="transmembrane region" description="Helical" evidence="8">
    <location>
        <begin position="549"/>
        <end position="570"/>
    </location>
</feature>
<evidence type="ECO:0000256" key="1">
    <source>
        <dbReference type="ARBA" id="ARBA00004141"/>
    </source>
</evidence>
<keyword evidence="5 8" id="KW-1133">Transmembrane helix</keyword>
<evidence type="ECO:0000256" key="4">
    <source>
        <dbReference type="ARBA" id="ARBA00022729"/>
    </source>
</evidence>
<keyword evidence="4 9" id="KW-0732">Signal</keyword>
<feature type="transmembrane region" description="Helical" evidence="8">
    <location>
        <begin position="429"/>
        <end position="449"/>
    </location>
</feature>
<comment type="subcellular location">
    <subcellularLocation>
        <location evidence="1">Membrane</location>
        <topology evidence="1">Multi-pass membrane protein</topology>
    </subcellularLocation>
</comment>
<evidence type="ECO:0000256" key="3">
    <source>
        <dbReference type="ARBA" id="ARBA00022692"/>
    </source>
</evidence>
<organism evidence="11 12">
    <name type="scientific">Madurella fahalii</name>
    <dbReference type="NCBI Taxonomy" id="1157608"/>
    <lineage>
        <taxon>Eukaryota</taxon>
        <taxon>Fungi</taxon>
        <taxon>Dikarya</taxon>
        <taxon>Ascomycota</taxon>
        <taxon>Pezizomycotina</taxon>
        <taxon>Sordariomycetes</taxon>
        <taxon>Sordariomycetidae</taxon>
        <taxon>Sordariales</taxon>
        <taxon>Sordariales incertae sedis</taxon>
        <taxon>Madurella</taxon>
    </lineage>
</organism>
<evidence type="ECO:0000313" key="12">
    <source>
        <dbReference type="Proteomes" id="UP001628179"/>
    </source>
</evidence>
<proteinExistence type="inferred from homology"/>